<keyword evidence="1" id="KW-1133">Transmembrane helix</keyword>
<accession>A0A242JZD1</accession>
<feature type="transmembrane region" description="Helical" evidence="1">
    <location>
        <begin position="145"/>
        <end position="164"/>
    </location>
</feature>
<keyword evidence="3" id="KW-1185">Reference proteome</keyword>
<comment type="caution">
    <text evidence="2">The sequence shown here is derived from an EMBL/GenBank/DDBJ whole genome shotgun (WGS) entry which is preliminary data.</text>
</comment>
<dbReference type="AlphaFoldDB" id="A0A242JZD1"/>
<dbReference type="STRING" id="1987383.A5844_002179"/>
<proteinExistence type="predicted"/>
<reference evidence="2 3" key="1">
    <citation type="submission" date="2017-05" db="EMBL/GenBank/DDBJ databases">
        <title>The Genome Sequence of Enterococcus sp. 10A9_DIV0425.</title>
        <authorList>
            <consortium name="The Broad Institute Genomics Platform"/>
            <consortium name="The Broad Institute Genomic Center for Infectious Diseases"/>
            <person name="Earl A."/>
            <person name="Manson A."/>
            <person name="Schwartman J."/>
            <person name="Gilmore M."/>
            <person name="Abouelleil A."/>
            <person name="Cao P."/>
            <person name="Chapman S."/>
            <person name="Cusick C."/>
            <person name="Shea T."/>
            <person name="Young S."/>
            <person name="Neafsey D."/>
            <person name="Nusbaum C."/>
            <person name="Birren B."/>
        </authorList>
    </citation>
    <scope>NUCLEOTIDE SEQUENCE [LARGE SCALE GENOMIC DNA]</scope>
    <source>
        <strain evidence="2 3">10A9_DIV0425</strain>
    </source>
</reference>
<keyword evidence="1" id="KW-0472">Membrane</keyword>
<gene>
    <name evidence="2" type="ORF">A5844_002179</name>
</gene>
<protein>
    <submittedName>
        <fullName evidence="2">Uncharacterized protein</fullName>
    </submittedName>
</protein>
<feature type="transmembrane region" description="Helical" evidence="1">
    <location>
        <begin position="120"/>
        <end position="139"/>
    </location>
</feature>
<name>A0A242JZD1_9ENTE</name>
<organism evidence="2 3">
    <name type="scientific">Candidatus Enterococcus wittei</name>
    <dbReference type="NCBI Taxonomy" id="1987383"/>
    <lineage>
        <taxon>Bacteria</taxon>
        <taxon>Bacillati</taxon>
        <taxon>Bacillota</taxon>
        <taxon>Bacilli</taxon>
        <taxon>Lactobacillales</taxon>
        <taxon>Enterococcaceae</taxon>
        <taxon>Enterococcus</taxon>
    </lineage>
</organism>
<dbReference type="Proteomes" id="UP000194933">
    <property type="component" value="Unassembled WGS sequence"/>
</dbReference>
<feature type="transmembrane region" description="Helical" evidence="1">
    <location>
        <begin position="91"/>
        <end position="113"/>
    </location>
</feature>
<evidence type="ECO:0000256" key="1">
    <source>
        <dbReference type="SAM" id="Phobius"/>
    </source>
</evidence>
<keyword evidence="1" id="KW-0812">Transmembrane</keyword>
<evidence type="ECO:0000313" key="3">
    <source>
        <dbReference type="Proteomes" id="UP000194933"/>
    </source>
</evidence>
<evidence type="ECO:0000313" key="2">
    <source>
        <dbReference type="EMBL" id="OTP10479.1"/>
    </source>
</evidence>
<dbReference type="EMBL" id="NGMO01000003">
    <property type="protein sequence ID" value="OTP10479.1"/>
    <property type="molecule type" value="Genomic_DNA"/>
</dbReference>
<sequence>MKKFLPVLVIICMSLLLIFPQLFTEKMIIGADSVFHFNRFYDASEQIKNGNFQYFVSLYGFQQSGRIVNALYGPFFAYFQGLLVLISGTWFHYQLLSNFILYILSGISMLLFLKHAKISYWVSVPISVLFMSTYSIQYWTINQGFTSWGTCIYPLCMIPMIDFVRLKGYICLLYTSRCV</sequence>